<sequence>MANTYKPTYYSSIQHSITSIYKSIFKSSRRRLLTDEQKHVEALKWQQEQFHKMLHLIALHREGIVEETEVSAFRARLLESIAASPANQEPPRVVRDKLLFLQELLHSKCISNEEYHTFKRPLLQRLAILGEEINSLDIKIGNPEPVETTRKAAEETAQNPIEEEEKEEWSTIDLQDPATENPPEKPKHKNAIKQLIKPYKSSKNKEKKENIVVLISKNDEKQSSLISEKGKRREREGGEKKGWGLDGFKKWRKSGGQEEEGTAPCLDQLERSDFLFDNAANGDSDKVLGDNIKKELSWIKTELSATNRNLCFSDKQVEAISAKLPTDKSDLNSYFPKTWCDRHGDNVLEVVQKEFKEHVNESLTTTFKPSNANTPRDTNGYNKDWVHFDDDSENFHPNLFTKGNEAANSRDSYVNPFL</sequence>
<accession>A0A9Q0HR73</accession>
<organism evidence="2 3">
    <name type="scientific">Rhynchospora breviuscula</name>
    <dbReference type="NCBI Taxonomy" id="2022672"/>
    <lineage>
        <taxon>Eukaryota</taxon>
        <taxon>Viridiplantae</taxon>
        <taxon>Streptophyta</taxon>
        <taxon>Embryophyta</taxon>
        <taxon>Tracheophyta</taxon>
        <taxon>Spermatophyta</taxon>
        <taxon>Magnoliopsida</taxon>
        <taxon>Liliopsida</taxon>
        <taxon>Poales</taxon>
        <taxon>Cyperaceae</taxon>
        <taxon>Cyperoideae</taxon>
        <taxon>Rhynchosporeae</taxon>
        <taxon>Rhynchospora</taxon>
    </lineage>
</organism>
<protein>
    <submittedName>
        <fullName evidence="2">Uncharacterized protein</fullName>
    </submittedName>
</protein>
<proteinExistence type="predicted"/>
<feature type="region of interest" description="Disordered" evidence="1">
    <location>
        <begin position="141"/>
        <end position="192"/>
    </location>
</feature>
<dbReference type="EMBL" id="JAMQYH010000003">
    <property type="protein sequence ID" value="KAJ1694935.1"/>
    <property type="molecule type" value="Genomic_DNA"/>
</dbReference>
<evidence type="ECO:0000256" key="1">
    <source>
        <dbReference type="SAM" id="MobiDB-lite"/>
    </source>
</evidence>
<name>A0A9Q0HR73_9POAL</name>
<evidence type="ECO:0000313" key="2">
    <source>
        <dbReference type="EMBL" id="KAJ1694935.1"/>
    </source>
</evidence>
<evidence type="ECO:0000313" key="3">
    <source>
        <dbReference type="Proteomes" id="UP001151287"/>
    </source>
</evidence>
<gene>
    <name evidence="2" type="ORF">LUZ63_011633</name>
</gene>
<keyword evidence="3" id="KW-1185">Reference proteome</keyword>
<feature type="region of interest" description="Disordered" evidence="1">
    <location>
        <begin position="223"/>
        <end position="242"/>
    </location>
</feature>
<dbReference type="Proteomes" id="UP001151287">
    <property type="component" value="Unassembled WGS sequence"/>
</dbReference>
<reference evidence="2" key="1">
    <citation type="journal article" date="2022" name="Cell">
        <title>Repeat-based holocentromeres influence genome architecture and karyotype evolution.</title>
        <authorList>
            <person name="Hofstatter P.G."/>
            <person name="Thangavel G."/>
            <person name="Lux T."/>
            <person name="Neumann P."/>
            <person name="Vondrak T."/>
            <person name="Novak P."/>
            <person name="Zhang M."/>
            <person name="Costa L."/>
            <person name="Castellani M."/>
            <person name="Scott A."/>
            <person name="Toegelov H."/>
            <person name="Fuchs J."/>
            <person name="Mata-Sucre Y."/>
            <person name="Dias Y."/>
            <person name="Vanzela A.L.L."/>
            <person name="Huettel B."/>
            <person name="Almeida C.C.S."/>
            <person name="Simkova H."/>
            <person name="Souza G."/>
            <person name="Pedrosa-Harand A."/>
            <person name="Macas J."/>
            <person name="Mayer K.F.X."/>
            <person name="Houben A."/>
            <person name="Marques A."/>
        </authorList>
    </citation>
    <scope>NUCLEOTIDE SEQUENCE</scope>
    <source>
        <strain evidence="2">RhyBre1mFocal</strain>
    </source>
</reference>
<dbReference type="PANTHER" id="PTHR37392:SF1">
    <property type="entry name" value="OS09G0556800 PROTEIN"/>
    <property type="match status" value="1"/>
</dbReference>
<dbReference type="AlphaFoldDB" id="A0A9Q0HR73"/>
<dbReference type="OrthoDB" id="1904025at2759"/>
<comment type="caution">
    <text evidence="2">The sequence shown here is derived from an EMBL/GenBank/DDBJ whole genome shotgun (WGS) entry which is preliminary data.</text>
</comment>
<dbReference type="PANTHER" id="PTHR37392">
    <property type="entry name" value="OS09G0556800 PROTEIN"/>
    <property type="match status" value="1"/>
</dbReference>